<dbReference type="AlphaFoldDB" id="A0A6N7ZGD3"/>
<protein>
    <recommendedName>
        <fullName evidence="1">Carrier domain-containing protein</fullName>
    </recommendedName>
</protein>
<comment type="caution">
    <text evidence="2">The sequence shown here is derived from an EMBL/GenBank/DDBJ whole genome shotgun (WGS) entry which is preliminary data.</text>
</comment>
<dbReference type="RefSeq" id="WP_024841593.1">
    <property type="nucleotide sequence ID" value="NZ_WMKA01000007.1"/>
</dbReference>
<sequence length="93" mass="10129">MPTSSPRLPPADLGTPEIVRSITDVVLEIPADLPHDARFDDHDVDSLVLAEAAVVVTRLYGVEVHEWELRDAGTLQGVADVVRERVAAHRAGR</sequence>
<evidence type="ECO:0000313" key="2">
    <source>
        <dbReference type="EMBL" id="MTG88320.1"/>
    </source>
</evidence>
<organism evidence="2 3">
    <name type="scientific">Cellulosimicrobium composti</name>
    <dbReference type="NCBI Taxonomy" id="2672572"/>
    <lineage>
        <taxon>Bacteria</taxon>
        <taxon>Bacillati</taxon>
        <taxon>Actinomycetota</taxon>
        <taxon>Actinomycetes</taxon>
        <taxon>Micrococcales</taxon>
        <taxon>Promicromonosporaceae</taxon>
        <taxon>Cellulosimicrobium</taxon>
    </lineage>
</organism>
<evidence type="ECO:0000259" key="1">
    <source>
        <dbReference type="PROSITE" id="PS50075"/>
    </source>
</evidence>
<feature type="domain" description="Carrier" evidence="1">
    <location>
        <begin position="10"/>
        <end position="86"/>
    </location>
</feature>
<dbReference type="EMBL" id="WMKA01000007">
    <property type="protein sequence ID" value="MTG88320.1"/>
    <property type="molecule type" value="Genomic_DNA"/>
</dbReference>
<dbReference type="InterPro" id="IPR009081">
    <property type="entry name" value="PP-bd_ACP"/>
</dbReference>
<accession>A0A6N7ZGD3</accession>
<reference evidence="2 3" key="1">
    <citation type="submission" date="2019-11" db="EMBL/GenBank/DDBJ databases">
        <title>Cellulosimicrobium composti sp. nov. isolated from a compost.</title>
        <authorList>
            <person name="Yang Y."/>
        </authorList>
    </citation>
    <scope>NUCLEOTIDE SEQUENCE [LARGE SCALE GENOMIC DNA]</scope>
    <source>
        <strain evidence="2 3">BIT-GX5</strain>
    </source>
</reference>
<dbReference type="Gene3D" id="1.10.1200.10">
    <property type="entry name" value="ACP-like"/>
    <property type="match status" value="1"/>
</dbReference>
<gene>
    <name evidence="2" type="ORF">GJV82_05060</name>
</gene>
<dbReference type="Proteomes" id="UP000440668">
    <property type="component" value="Unassembled WGS sequence"/>
</dbReference>
<dbReference type="GeneID" id="32510831"/>
<name>A0A6N7ZGD3_9MICO</name>
<evidence type="ECO:0000313" key="3">
    <source>
        <dbReference type="Proteomes" id="UP000440668"/>
    </source>
</evidence>
<dbReference type="PROSITE" id="PS50075">
    <property type="entry name" value="CARRIER"/>
    <property type="match status" value="1"/>
</dbReference>
<dbReference type="InterPro" id="IPR036736">
    <property type="entry name" value="ACP-like_sf"/>
</dbReference>
<proteinExistence type="predicted"/>
<dbReference type="SUPFAM" id="SSF47336">
    <property type="entry name" value="ACP-like"/>
    <property type="match status" value="1"/>
</dbReference>